<keyword evidence="8 9" id="KW-0472">Membrane</keyword>
<evidence type="ECO:0000256" key="9">
    <source>
        <dbReference type="RuleBase" id="RU363043"/>
    </source>
</evidence>
<name>A0ABV4TQK5_9GAMM</name>
<organism evidence="11 12">
    <name type="scientific">Thiohalorhabdus methylotrophus</name>
    <dbReference type="NCBI Taxonomy" id="3242694"/>
    <lineage>
        <taxon>Bacteria</taxon>
        <taxon>Pseudomonadati</taxon>
        <taxon>Pseudomonadota</taxon>
        <taxon>Gammaproteobacteria</taxon>
        <taxon>Thiohalorhabdales</taxon>
        <taxon>Thiohalorhabdaceae</taxon>
        <taxon>Thiohalorhabdus</taxon>
    </lineage>
</organism>
<evidence type="ECO:0000259" key="10">
    <source>
        <dbReference type="PROSITE" id="PS50928"/>
    </source>
</evidence>
<dbReference type="RefSeq" id="WP_373654384.1">
    <property type="nucleotide sequence ID" value="NZ_JBGUAW010000001.1"/>
</dbReference>
<comment type="caution">
    <text evidence="11">The sequence shown here is derived from an EMBL/GenBank/DDBJ whole genome shotgun (WGS) entry which is preliminary data.</text>
</comment>
<protein>
    <recommendedName>
        <fullName evidence="3 9">Phosphate transport system permease protein PstA</fullName>
    </recommendedName>
</protein>
<dbReference type="Gene3D" id="1.10.3720.10">
    <property type="entry name" value="MetI-like"/>
    <property type="match status" value="1"/>
</dbReference>
<evidence type="ECO:0000256" key="7">
    <source>
        <dbReference type="ARBA" id="ARBA00022989"/>
    </source>
</evidence>
<sequence length="388" mass="42600">MATPNSRTEKLLRRRYRAERRFKALCIGALTLAVAFLVFFFGDIISKGYQAFQRAQIKVEVTYSERSVELPLAALQEDVRYLVSRGFLRQIPNQVERRPALLGKTVTKWVIADIGVDQYLKGKHNQLSRQDRRIVDRLAEQGRAELAFNWKLFTAGDSTMPEMAGIRSAVVGTLYTLLVTMLVSFPIGVMTAVYLEEFASDNRFTRAIEVNINNLAAVPSILYGLLGLAVFINFFGVPRSSALAGGFTLALMTLPIIIISTRAALRAVPDSIREGAFGVGASRLQMVAHHVLPLSLPGILTGSIIGLAQAMGETAPLLIVGMMAFIPSPPDGVMDAATVLPAQIFTWASRPERAFAELTAAGIIVLLAVLLTLNAAAVLLRRRFERRW</sequence>
<dbReference type="InterPro" id="IPR035906">
    <property type="entry name" value="MetI-like_sf"/>
</dbReference>
<keyword evidence="7 9" id="KW-1133">Transmembrane helix</keyword>
<evidence type="ECO:0000256" key="8">
    <source>
        <dbReference type="ARBA" id="ARBA00023136"/>
    </source>
</evidence>
<dbReference type="InterPro" id="IPR000515">
    <property type="entry name" value="MetI-like"/>
</dbReference>
<dbReference type="PANTHER" id="PTHR43470:SF5">
    <property type="entry name" value="PHOSPHATE TRANSPORT SYSTEM PERMEASE PROTEIN PSTA"/>
    <property type="match status" value="1"/>
</dbReference>
<dbReference type="SUPFAM" id="SSF161098">
    <property type="entry name" value="MetI-like"/>
    <property type="match status" value="1"/>
</dbReference>
<evidence type="ECO:0000256" key="2">
    <source>
        <dbReference type="ARBA" id="ARBA00007069"/>
    </source>
</evidence>
<dbReference type="NCBIfam" id="TIGR00974">
    <property type="entry name" value="3a0107s02c"/>
    <property type="match status" value="1"/>
</dbReference>
<keyword evidence="5 9" id="KW-1003">Cell membrane</keyword>
<keyword evidence="12" id="KW-1185">Reference proteome</keyword>
<evidence type="ECO:0000313" key="12">
    <source>
        <dbReference type="Proteomes" id="UP001575181"/>
    </source>
</evidence>
<dbReference type="InterPro" id="IPR024573">
    <property type="entry name" value="DUF3333"/>
</dbReference>
<dbReference type="PROSITE" id="PS50928">
    <property type="entry name" value="ABC_TM1"/>
    <property type="match status" value="1"/>
</dbReference>
<reference evidence="11 12" key="1">
    <citation type="submission" date="2024-08" db="EMBL/GenBank/DDBJ databases">
        <title>Whole-genome sequencing of halo(alkali)philic microorganisms from hypersaline lakes.</title>
        <authorList>
            <person name="Sorokin D.Y."/>
            <person name="Merkel A.Y."/>
            <person name="Messina E."/>
            <person name="Yakimov M."/>
        </authorList>
    </citation>
    <scope>NUCLEOTIDE SEQUENCE [LARGE SCALE GENOMIC DNA]</scope>
    <source>
        <strain evidence="11 12">Cl-TMA</strain>
    </source>
</reference>
<feature type="domain" description="ABC transmembrane type-1" evidence="10">
    <location>
        <begin position="170"/>
        <end position="376"/>
    </location>
</feature>
<evidence type="ECO:0000256" key="6">
    <source>
        <dbReference type="ARBA" id="ARBA00022692"/>
    </source>
</evidence>
<evidence type="ECO:0000256" key="4">
    <source>
        <dbReference type="ARBA" id="ARBA00022448"/>
    </source>
</evidence>
<feature type="transmembrane region" description="Helical" evidence="9">
    <location>
        <begin position="242"/>
        <end position="265"/>
    </location>
</feature>
<proteinExistence type="inferred from homology"/>
<comment type="similarity">
    <text evidence="2 9">Belongs to the binding-protein-dependent transport system permease family. CysTW subfamily.</text>
</comment>
<feature type="transmembrane region" description="Helical" evidence="9">
    <location>
        <begin position="286"/>
        <end position="308"/>
    </location>
</feature>
<keyword evidence="6 9" id="KW-0812">Transmembrane</keyword>
<gene>
    <name evidence="11" type="primary">pstA</name>
    <name evidence="11" type="ORF">ACERLL_02010</name>
</gene>
<feature type="transmembrane region" description="Helical" evidence="9">
    <location>
        <begin position="169"/>
        <end position="195"/>
    </location>
</feature>
<dbReference type="Pfam" id="PF00528">
    <property type="entry name" value="BPD_transp_1"/>
    <property type="match status" value="1"/>
</dbReference>
<evidence type="ECO:0000256" key="1">
    <source>
        <dbReference type="ARBA" id="ARBA00004651"/>
    </source>
</evidence>
<comment type="subcellular location">
    <subcellularLocation>
        <location evidence="9">Cell inner membrane</location>
        <topology evidence="9">Multi-pass membrane protein</topology>
    </subcellularLocation>
    <subcellularLocation>
        <location evidence="1">Cell membrane</location>
        <topology evidence="1">Multi-pass membrane protein</topology>
    </subcellularLocation>
</comment>
<dbReference type="PANTHER" id="PTHR43470">
    <property type="entry name" value="PHOSPHATE TRANSPORT SYSTEM PERMEASE PROTEIN PSTA-RELATED"/>
    <property type="match status" value="1"/>
</dbReference>
<dbReference type="Proteomes" id="UP001575181">
    <property type="component" value="Unassembled WGS sequence"/>
</dbReference>
<accession>A0ABV4TQK5</accession>
<evidence type="ECO:0000256" key="3">
    <source>
        <dbReference type="ARBA" id="ARBA00016864"/>
    </source>
</evidence>
<dbReference type="Pfam" id="PF11812">
    <property type="entry name" value="DUF3333"/>
    <property type="match status" value="2"/>
</dbReference>
<evidence type="ECO:0000256" key="5">
    <source>
        <dbReference type="ARBA" id="ARBA00022475"/>
    </source>
</evidence>
<feature type="transmembrane region" description="Helical" evidence="9">
    <location>
        <begin position="21"/>
        <end position="42"/>
    </location>
</feature>
<feature type="transmembrane region" description="Helical" evidence="9">
    <location>
        <begin position="215"/>
        <end position="236"/>
    </location>
</feature>
<dbReference type="CDD" id="cd06261">
    <property type="entry name" value="TM_PBP2"/>
    <property type="match status" value="1"/>
</dbReference>
<dbReference type="EMBL" id="JBGUAW010000001">
    <property type="protein sequence ID" value="MFA9459602.1"/>
    <property type="molecule type" value="Genomic_DNA"/>
</dbReference>
<feature type="transmembrane region" description="Helical" evidence="9">
    <location>
        <begin position="358"/>
        <end position="380"/>
    </location>
</feature>
<evidence type="ECO:0000313" key="11">
    <source>
        <dbReference type="EMBL" id="MFA9459602.1"/>
    </source>
</evidence>
<keyword evidence="4" id="KW-0813">Transport</keyword>
<dbReference type="InterPro" id="IPR005672">
    <property type="entry name" value="Phosphate_PstA"/>
</dbReference>